<feature type="compositionally biased region" description="Basic and acidic residues" evidence="1">
    <location>
        <begin position="121"/>
        <end position="135"/>
    </location>
</feature>
<dbReference type="Proteomes" id="UP001221413">
    <property type="component" value="Unassembled WGS sequence"/>
</dbReference>
<feature type="compositionally biased region" description="Polar residues" evidence="1">
    <location>
        <begin position="100"/>
        <end position="110"/>
    </location>
</feature>
<comment type="caution">
    <text evidence="2">The sequence shown here is derived from an EMBL/GenBank/DDBJ whole genome shotgun (WGS) entry which is preliminary data.</text>
</comment>
<evidence type="ECO:0000313" key="2">
    <source>
        <dbReference type="EMBL" id="KAJ6261295.1"/>
    </source>
</evidence>
<keyword evidence="3" id="KW-1185">Reference proteome</keyword>
<gene>
    <name evidence="2" type="ORF">Dda_3964</name>
</gene>
<name>A0AAD6NKD8_DREDA</name>
<dbReference type="EMBL" id="JAQGDS010000004">
    <property type="protein sequence ID" value="KAJ6261295.1"/>
    <property type="molecule type" value="Genomic_DNA"/>
</dbReference>
<evidence type="ECO:0000313" key="3">
    <source>
        <dbReference type="Proteomes" id="UP001221413"/>
    </source>
</evidence>
<dbReference type="AlphaFoldDB" id="A0AAD6NKD8"/>
<proteinExistence type="predicted"/>
<sequence>MPESFDPFSPNNQKFLLLVLMHVDIKSNVLLPQHHMNMCTNRRTFRNSWTLTPLPNAQASPKVLPGDASQELKQRFARRLDNDVEQGQSSSLVPPLIHSGNKSEAVGQSRSLRKNKKRNHEKTAADGVLRERSDV</sequence>
<feature type="compositionally biased region" description="Basic residues" evidence="1">
    <location>
        <begin position="111"/>
        <end position="120"/>
    </location>
</feature>
<feature type="compositionally biased region" description="Basic and acidic residues" evidence="1">
    <location>
        <begin position="70"/>
        <end position="82"/>
    </location>
</feature>
<evidence type="ECO:0000256" key="1">
    <source>
        <dbReference type="SAM" id="MobiDB-lite"/>
    </source>
</evidence>
<organism evidence="2 3">
    <name type="scientific">Drechslerella dactyloides</name>
    <name type="common">Nematode-trapping fungus</name>
    <name type="synonym">Arthrobotrys dactyloides</name>
    <dbReference type="NCBI Taxonomy" id="74499"/>
    <lineage>
        <taxon>Eukaryota</taxon>
        <taxon>Fungi</taxon>
        <taxon>Dikarya</taxon>
        <taxon>Ascomycota</taxon>
        <taxon>Pezizomycotina</taxon>
        <taxon>Orbiliomycetes</taxon>
        <taxon>Orbiliales</taxon>
        <taxon>Orbiliaceae</taxon>
        <taxon>Drechslerella</taxon>
    </lineage>
</organism>
<protein>
    <submittedName>
        <fullName evidence="2">Uncharacterized protein</fullName>
    </submittedName>
</protein>
<accession>A0AAD6NKD8</accession>
<reference evidence="2" key="1">
    <citation type="submission" date="2023-01" db="EMBL/GenBank/DDBJ databases">
        <title>The chitinases involved in constricting ring structure development in the nematode-trapping fungus Drechslerella dactyloides.</title>
        <authorList>
            <person name="Wang R."/>
            <person name="Zhang L."/>
            <person name="Tang P."/>
            <person name="Li S."/>
            <person name="Liang L."/>
        </authorList>
    </citation>
    <scope>NUCLEOTIDE SEQUENCE</scope>
    <source>
        <strain evidence="2">YMF1.00031</strain>
    </source>
</reference>
<feature type="region of interest" description="Disordered" evidence="1">
    <location>
        <begin position="51"/>
        <end position="135"/>
    </location>
</feature>